<dbReference type="RefSeq" id="WP_205627659.1">
    <property type="nucleotide sequence ID" value="NZ_JBIRWE010000003.1"/>
</dbReference>
<keyword evidence="2" id="KW-0812">Transmembrane</keyword>
<evidence type="ECO:0000256" key="2">
    <source>
        <dbReference type="SAM" id="Phobius"/>
    </source>
</evidence>
<feature type="region of interest" description="Disordered" evidence="1">
    <location>
        <begin position="726"/>
        <end position="771"/>
    </location>
</feature>
<organism evidence="3 4">
    <name type="scientific">Streptomyces pathocidini</name>
    <dbReference type="NCBI Taxonomy" id="1650571"/>
    <lineage>
        <taxon>Bacteria</taxon>
        <taxon>Bacillati</taxon>
        <taxon>Actinomycetota</taxon>
        <taxon>Actinomycetes</taxon>
        <taxon>Kitasatosporales</taxon>
        <taxon>Streptomycetaceae</taxon>
        <taxon>Streptomyces</taxon>
    </lineage>
</organism>
<evidence type="ECO:0000313" key="4">
    <source>
        <dbReference type="Proteomes" id="UP001611548"/>
    </source>
</evidence>
<reference evidence="3 4" key="1">
    <citation type="submission" date="2024-10" db="EMBL/GenBank/DDBJ databases">
        <title>The Natural Products Discovery Center: Release of the First 8490 Sequenced Strains for Exploring Actinobacteria Biosynthetic Diversity.</title>
        <authorList>
            <person name="Kalkreuter E."/>
            <person name="Kautsar S.A."/>
            <person name="Yang D."/>
            <person name="Bader C.D."/>
            <person name="Teijaro C.N."/>
            <person name="Fluegel L."/>
            <person name="Davis C.M."/>
            <person name="Simpson J.R."/>
            <person name="Lauterbach L."/>
            <person name="Steele A.D."/>
            <person name="Gui C."/>
            <person name="Meng S."/>
            <person name="Li G."/>
            <person name="Viehrig K."/>
            <person name="Ye F."/>
            <person name="Su P."/>
            <person name="Kiefer A.F."/>
            <person name="Nichols A."/>
            <person name="Cepeda A.J."/>
            <person name="Yan W."/>
            <person name="Fan B."/>
            <person name="Jiang Y."/>
            <person name="Adhikari A."/>
            <person name="Zheng C.-J."/>
            <person name="Schuster L."/>
            <person name="Cowan T.M."/>
            <person name="Smanski M.J."/>
            <person name="Chevrette M.G."/>
            <person name="De Carvalho L.P.S."/>
            <person name="Shen B."/>
        </authorList>
    </citation>
    <scope>NUCLEOTIDE SEQUENCE [LARGE SCALE GENOMIC DNA]</scope>
    <source>
        <strain evidence="3 4">NPDC020327</strain>
    </source>
</reference>
<dbReference type="PROSITE" id="PS00430">
    <property type="entry name" value="TONB_DEPENDENT_REC_1"/>
    <property type="match status" value="1"/>
</dbReference>
<dbReference type="InterPro" id="IPR046112">
    <property type="entry name" value="DUF6049"/>
</dbReference>
<dbReference type="Proteomes" id="UP001611548">
    <property type="component" value="Unassembled WGS sequence"/>
</dbReference>
<name>A0ABW7USS7_9ACTN</name>
<evidence type="ECO:0000256" key="1">
    <source>
        <dbReference type="SAM" id="MobiDB-lite"/>
    </source>
</evidence>
<dbReference type="Gene3D" id="2.60.40.10">
    <property type="entry name" value="Immunoglobulins"/>
    <property type="match status" value="1"/>
</dbReference>
<feature type="transmembrane region" description="Helical" evidence="2">
    <location>
        <begin position="691"/>
        <end position="711"/>
    </location>
</feature>
<sequence length="771" mass="81716">MAEAAQFQGTRSAPARRWLRSAATVALSVPLLTGLTQLPAAPTAQAESTATGSRTVDVAINSLTPVSPTKNDTLTVKGTVTNDGSATITGGRIGLRLGPTLNSRSAIDTAAKRTGFSSAADGNEVGGKNGTVNIPSLRAGASDTFSLSVPIEDLDLDARGIYQLGVSLTGQTKNQPYRQVLGMERTFLPWQPSAVDRKTRLSFLWPLTSSTHLAAKTESDPQQTRIFRDDSLAGEIAPGGRLQQMVALGKGLPVTWVVDPDLLATVEAMTRSYKIQQPDGSTEAGKNQAVAKQWLDDLQKAVGSREVVALPFGDPDLASLAHRGKDVPGALGHLKSATDLASKTVETIVGVKPSTDFAWPVEGAIDTSVVDVATSAGAHNVITRSDSLHETGGLPYSPTAARPIGRGNTAVVADSRLSKGFEGDLARAEESTLAVQRFLAQTLMVTMQAPDRQRSIVVAPQRVPTAGQARTMAEAIAGLADARWTEPLDLGDAAKAKPDPSATTQVPGPGSYPGSLRREELPTRTFQDMQRAQNSLDRFKVILSQKDRVVTPIGNAIMRQMSASWRGDAQDATAYRDSVQGYLTDLSREVQLVQKSTQTLSGRSATIPVTVRNNLVQGVEGMKLVLQSSQPNRLEVDEEQTVRIEGGHSQSVKFDTTANANGTVWVTARLYAKDGTPYGAPMRFKVKVTEITSTVMLVIAGGVLLLVLAGIRMYTQRKRAARNALEASLQESAAAPGAPREPAPGEQQGDVVPDTEPESGDASGAGEKVDR</sequence>
<gene>
    <name evidence="3" type="ORF">ACH429_10135</name>
</gene>
<proteinExistence type="predicted"/>
<dbReference type="EMBL" id="JBIRWE010000003">
    <property type="protein sequence ID" value="MFI1964467.1"/>
    <property type="molecule type" value="Genomic_DNA"/>
</dbReference>
<comment type="caution">
    <text evidence="3">The sequence shown here is derived from an EMBL/GenBank/DDBJ whole genome shotgun (WGS) entry which is preliminary data.</text>
</comment>
<keyword evidence="2" id="KW-1133">Transmembrane helix</keyword>
<dbReference type="InterPro" id="IPR013783">
    <property type="entry name" value="Ig-like_fold"/>
</dbReference>
<keyword evidence="2" id="KW-0472">Membrane</keyword>
<dbReference type="InterPro" id="IPR010916">
    <property type="entry name" value="TonB_box_CS"/>
</dbReference>
<feature type="region of interest" description="Disordered" evidence="1">
    <location>
        <begin position="491"/>
        <end position="517"/>
    </location>
</feature>
<accession>A0ABW7USS7</accession>
<evidence type="ECO:0000313" key="3">
    <source>
        <dbReference type="EMBL" id="MFI1964467.1"/>
    </source>
</evidence>
<protein>
    <submittedName>
        <fullName evidence="3">DUF6049 family protein</fullName>
    </submittedName>
</protein>
<dbReference type="Pfam" id="PF19516">
    <property type="entry name" value="DUF6049"/>
    <property type="match status" value="1"/>
</dbReference>
<feature type="compositionally biased region" description="Low complexity" evidence="1">
    <location>
        <begin position="726"/>
        <end position="746"/>
    </location>
</feature>
<keyword evidence="4" id="KW-1185">Reference proteome</keyword>